<dbReference type="Proteomes" id="UP000323242">
    <property type="component" value="Unassembled WGS sequence"/>
</dbReference>
<gene>
    <name evidence="2" type="ORF">FY004_24025</name>
</gene>
<evidence type="ECO:0000259" key="1">
    <source>
        <dbReference type="Pfam" id="PF00561"/>
    </source>
</evidence>
<dbReference type="InterPro" id="IPR050266">
    <property type="entry name" value="AB_hydrolase_sf"/>
</dbReference>
<keyword evidence="3" id="KW-1185">Reference proteome</keyword>
<dbReference type="GO" id="GO:0016787">
    <property type="term" value="F:hydrolase activity"/>
    <property type="evidence" value="ECO:0007669"/>
    <property type="project" value="UniProtKB-KW"/>
</dbReference>
<comment type="caution">
    <text evidence="2">The sequence shown here is derived from an EMBL/GenBank/DDBJ whole genome shotgun (WGS) entry which is preliminary data.</text>
</comment>
<dbReference type="Pfam" id="PF00561">
    <property type="entry name" value="Abhydrolase_1"/>
    <property type="match status" value="1"/>
</dbReference>
<reference evidence="2 3" key="1">
    <citation type="submission" date="2019-08" db="EMBL/GenBank/DDBJ databases">
        <title>Draft genome for granaticin producer strain Streptomyces parvus C05.</title>
        <authorList>
            <person name="Gonzalez-Pimentel J.L."/>
        </authorList>
    </citation>
    <scope>NUCLEOTIDE SEQUENCE [LARGE SCALE GENOMIC DNA]</scope>
    <source>
        <strain evidence="2 3">C05</strain>
    </source>
</reference>
<dbReference type="InterPro" id="IPR000073">
    <property type="entry name" value="AB_hydrolase_1"/>
</dbReference>
<evidence type="ECO:0000313" key="2">
    <source>
        <dbReference type="EMBL" id="TYR56057.1"/>
    </source>
</evidence>
<dbReference type="InterPro" id="IPR029058">
    <property type="entry name" value="AB_hydrolase_fold"/>
</dbReference>
<dbReference type="GO" id="GO:0016020">
    <property type="term" value="C:membrane"/>
    <property type="evidence" value="ECO:0007669"/>
    <property type="project" value="TreeGrafter"/>
</dbReference>
<evidence type="ECO:0000313" key="3">
    <source>
        <dbReference type="Proteomes" id="UP000323242"/>
    </source>
</evidence>
<accession>A0A5D4ISC1</accession>
<dbReference type="AlphaFoldDB" id="A0A5D4ISC1"/>
<dbReference type="SUPFAM" id="SSF53474">
    <property type="entry name" value="alpha/beta-Hydrolases"/>
    <property type="match status" value="1"/>
</dbReference>
<protein>
    <submittedName>
        <fullName evidence="2">Alpha/beta hydrolase</fullName>
    </submittedName>
</protein>
<dbReference type="PANTHER" id="PTHR43798">
    <property type="entry name" value="MONOACYLGLYCEROL LIPASE"/>
    <property type="match status" value="1"/>
</dbReference>
<organism evidence="2 3">
    <name type="scientific">Streptomyces parvus</name>
    <dbReference type="NCBI Taxonomy" id="66428"/>
    <lineage>
        <taxon>Bacteria</taxon>
        <taxon>Bacillati</taxon>
        <taxon>Actinomycetota</taxon>
        <taxon>Actinomycetes</taxon>
        <taxon>Kitasatosporales</taxon>
        <taxon>Streptomycetaceae</taxon>
        <taxon>Streptomyces</taxon>
    </lineage>
</organism>
<dbReference type="PRINTS" id="PR00111">
    <property type="entry name" value="ABHYDROLASE"/>
</dbReference>
<name>A0A5D4ISC1_9ACTN</name>
<dbReference type="EMBL" id="VSZQ01000142">
    <property type="protein sequence ID" value="TYR56057.1"/>
    <property type="molecule type" value="Genomic_DNA"/>
</dbReference>
<dbReference type="PANTHER" id="PTHR43798:SF27">
    <property type="entry name" value="HYDROLASE ALPHA_BETA HYDROLASE FOLD FAMILY"/>
    <property type="match status" value="1"/>
</dbReference>
<dbReference type="Gene3D" id="3.40.50.1820">
    <property type="entry name" value="alpha/beta hydrolase"/>
    <property type="match status" value="1"/>
</dbReference>
<keyword evidence="2" id="KW-0378">Hydrolase</keyword>
<dbReference type="RefSeq" id="WP_148903767.1">
    <property type="nucleotide sequence ID" value="NZ_VSZQ01000142.1"/>
</dbReference>
<proteinExistence type="predicted"/>
<sequence length="275" mass="28866">MPTFHAPDGTLLAHRATGSGEPVICLPGGPTGAGYLGDLGGLAAYRRLILHDPRGTGRSARPERTASYRCDRQVGDVEALRVHLGLARVDLLAHSGGANLAMQYAARHPRRVGRLVLIGPGVRAVGVPIDGDMRRALALRRAGEPWFPAAFAALETIIDGGDGDWEAVAPFLWGRWDAEARRHHAAGRPDNAEAVAGFAADGAFDPAVTRAGLAGFEGPALLLTGAFDLNSPPSAVAACAELFHRGTFVEQPGAGHYPWVDDPGRFVAAVAPFLL</sequence>
<feature type="domain" description="AB hydrolase-1" evidence="1">
    <location>
        <begin position="22"/>
        <end position="262"/>
    </location>
</feature>